<gene>
    <name evidence="2" type="ORF">Cflav_PD4113</name>
</gene>
<dbReference type="EMBL" id="ABOX02000013">
    <property type="protein sequence ID" value="EEF60944.1"/>
    <property type="molecule type" value="Genomic_DNA"/>
</dbReference>
<name>B9XH23_PEDPL</name>
<evidence type="ECO:0000313" key="2">
    <source>
        <dbReference type="EMBL" id="EEF60944.1"/>
    </source>
</evidence>
<dbReference type="AlphaFoldDB" id="B9XH23"/>
<dbReference type="Proteomes" id="UP000003688">
    <property type="component" value="Unassembled WGS sequence"/>
</dbReference>
<reference evidence="2 3" key="1">
    <citation type="journal article" date="2011" name="J. Bacteriol.">
        <title>Genome sequence of 'Pedosphaera parvula' Ellin514, an aerobic Verrucomicrobial isolate from pasture soil.</title>
        <authorList>
            <person name="Kant R."/>
            <person name="van Passel M.W."/>
            <person name="Sangwan P."/>
            <person name="Palva A."/>
            <person name="Lucas S."/>
            <person name="Copeland A."/>
            <person name="Lapidus A."/>
            <person name="Glavina Del Rio T."/>
            <person name="Dalin E."/>
            <person name="Tice H."/>
            <person name="Bruce D."/>
            <person name="Goodwin L."/>
            <person name="Pitluck S."/>
            <person name="Chertkov O."/>
            <person name="Larimer F.W."/>
            <person name="Land M.L."/>
            <person name="Hauser L."/>
            <person name="Brettin T.S."/>
            <person name="Detter J.C."/>
            <person name="Han S."/>
            <person name="de Vos W.M."/>
            <person name="Janssen P.H."/>
            <person name="Smidt H."/>
        </authorList>
    </citation>
    <scope>NUCLEOTIDE SEQUENCE [LARGE SCALE GENOMIC DNA]</scope>
    <source>
        <strain evidence="2 3">Ellin514</strain>
    </source>
</reference>
<dbReference type="STRING" id="320771.Cflav_PD4113"/>
<organism evidence="2 3">
    <name type="scientific">Pedosphaera parvula (strain Ellin514)</name>
    <dbReference type="NCBI Taxonomy" id="320771"/>
    <lineage>
        <taxon>Bacteria</taxon>
        <taxon>Pseudomonadati</taxon>
        <taxon>Verrucomicrobiota</taxon>
        <taxon>Pedosphaerae</taxon>
        <taxon>Pedosphaerales</taxon>
        <taxon>Pedosphaeraceae</taxon>
        <taxon>Pedosphaera</taxon>
    </lineage>
</organism>
<dbReference type="RefSeq" id="WP_007415119.1">
    <property type="nucleotide sequence ID" value="NZ_ABOX02000013.1"/>
</dbReference>
<keyword evidence="1" id="KW-0812">Transmembrane</keyword>
<proteinExistence type="predicted"/>
<comment type="caution">
    <text evidence="2">The sequence shown here is derived from an EMBL/GenBank/DDBJ whole genome shotgun (WGS) entry which is preliminary data.</text>
</comment>
<feature type="transmembrane region" description="Helical" evidence="1">
    <location>
        <begin position="20"/>
        <end position="38"/>
    </location>
</feature>
<evidence type="ECO:0000256" key="1">
    <source>
        <dbReference type="SAM" id="Phobius"/>
    </source>
</evidence>
<keyword evidence="3" id="KW-1185">Reference proteome</keyword>
<protein>
    <submittedName>
        <fullName evidence="2">Uncharacterized protein</fullName>
    </submittedName>
</protein>
<sequence>MRDHSPSRNADVGFYIIKRWQLVLLVLVGIVMGIRMGLSAEVIPPFVAEGTVTTPVYHPGNPESDHNKEADFRFAYSNGWWEVEIKYPHAKAHTPLVSDCMRIPDGVRSYILFAGNTNSKAMTGASACPMLFPAPGHWAELTAWLSFCPHPELPIIEGNRMRRFLNLPNCALDLFNDPRNEGTFAARYLEPEKAFLSELNITNNGYYIELMEDIRRYPPPYQNGFWEFRYEVLQTTNLNGHTFPTKAALKLGAILAHAESSMHTVTEINVKRISFSASDLARKNTAPEELFAFDHRPPNLEKDESKEYIVKHDQWKPVPRPEPVYPAKYFQLTNTNGFYQGLEALGGMNFCRGASNSVGNANTNLTVKYASMNNDDLQNVVRTFFIAAGLGLDANDLTSTGKSVTFYRRTGVVKVQATEQEIEIAGRALEMLQSLEK</sequence>
<keyword evidence="1" id="KW-0472">Membrane</keyword>
<accession>B9XH23</accession>
<keyword evidence="1" id="KW-1133">Transmembrane helix</keyword>
<evidence type="ECO:0000313" key="3">
    <source>
        <dbReference type="Proteomes" id="UP000003688"/>
    </source>
</evidence>